<evidence type="ECO:0000313" key="1">
    <source>
        <dbReference type="EMBL" id="TQE06999.1"/>
    </source>
</evidence>
<accession>A0A540N7L2</accession>
<proteinExistence type="predicted"/>
<evidence type="ECO:0000313" key="2">
    <source>
        <dbReference type="Proteomes" id="UP000315295"/>
    </source>
</evidence>
<reference evidence="1 2" key="1">
    <citation type="journal article" date="2019" name="G3 (Bethesda)">
        <title>Sequencing of a Wild Apple (Malus baccata) Genome Unravels the Differences Between Cultivated and Wild Apple Species Regarding Disease Resistance and Cold Tolerance.</title>
        <authorList>
            <person name="Chen X."/>
        </authorList>
    </citation>
    <scope>NUCLEOTIDE SEQUENCE [LARGE SCALE GENOMIC DNA]</scope>
    <source>
        <strain evidence="2">cv. Shandingzi</strain>
        <tissue evidence="1">Leaves</tissue>
    </source>
</reference>
<dbReference type="EMBL" id="VIEB01000093">
    <property type="protein sequence ID" value="TQE06999.1"/>
    <property type="molecule type" value="Genomic_DNA"/>
</dbReference>
<organism evidence="1 2">
    <name type="scientific">Malus baccata</name>
    <name type="common">Siberian crab apple</name>
    <name type="synonym">Pyrus baccata</name>
    <dbReference type="NCBI Taxonomy" id="106549"/>
    <lineage>
        <taxon>Eukaryota</taxon>
        <taxon>Viridiplantae</taxon>
        <taxon>Streptophyta</taxon>
        <taxon>Embryophyta</taxon>
        <taxon>Tracheophyta</taxon>
        <taxon>Spermatophyta</taxon>
        <taxon>Magnoliopsida</taxon>
        <taxon>eudicotyledons</taxon>
        <taxon>Gunneridae</taxon>
        <taxon>Pentapetalae</taxon>
        <taxon>rosids</taxon>
        <taxon>fabids</taxon>
        <taxon>Rosales</taxon>
        <taxon>Rosaceae</taxon>
        <taxon>Amygdaloideae</taxon>
        <taxon>Maleae</taxon>
        <taxon>Malus</taxon>
    </lineage>
</organism>
<name>A0A540N7L2_MALBA</name>
<sequence length="49" mass="5461">MDVEEKGVGRVDCSKLGLRRTAKSRFKRNAIVGLDGLRAPWLTDTDLES</sequence>
<protein>
    <submittedName>
        <fullName evidence="1">Uncharacterized protein</fullName>
    </submittedName>
</protein>
<dbReference type="AlphaFoldDB" id="A0A540N7L2"/>
<keyword evidence="2" id="KW-1185">Reference proteome</keyword>
<dbReference type="Proteomes" id="UP000315295">
    <property type="component" value="Unassembled WGS sequence"/>
</dbReference>
<comment type="caution">
    <text evidence="1">The sequence shown here is derived from an EMBL/GenBank/DDBJ whole genome shotgun (WGS) entry which is preliminary data.</text>
</comment>
<gene>
    <name evidence="1" type="ORF">C1H46_007389</name>
</gene>